<dbReference type="Pfam" id="PF01557">
    <property type="entry name" value="FAA_hydrolase"/>
    <property type="match status" value="1"/>
</dbReference>
<comment type="caution">
    <text evidence="3">The sequence shown here is derived from an EMBL/GenBank/DDBJ whole genome shotgun (WGS) entry which is preliminary data.</text>
</comment>
<dbReference type="GO" id="GO:0003824">
    <property type="term" value="F:catalytic activity"/>
    <property type="evidence" value="ECO:0007669"/>
    <property type="project" value="InterPro"/>
</dbReference>
<feature type="domain" description="Fumarylacetoacetase-like C-terminal" evidence="2">
    <location>
        <begin position="1"/>
        <end position="38"/>
    </location>
</feature>
<dbReference type="SUPFAM" id="SSF56529">
    <property type="entry name" value="FAH"/>
    <property type="match status" value="1"/>
</dbReference>
<sequence length="75" mass="8149">MTLLPVDIISTGTPGAVVISDGDSVECHIDGFPMLANTPILVSDITTEEDIRKDILMVLEMEKSEKSEKIDANFV</sequence>
<evidence type="ECO:0000256" key="1">
    <source>
        <dbReference type="ARBA" id="ARBA00010211"/>
    </source>
</evidence>
<accession>A0A2N0QL33</accession>
<comment type="similarity">
    <text evidence="1">Belongs to the FAH family.</text>
</comment>
<gene>
    <name evidence="3" type="ORF">RhiirA1_483036</name>
</gene>
<evidence type="ECO:0000259" key="2">
    <source>
        <dbReference type="Pfam" id="PF01557"/>
    </source>
</evidence>
<name>A0A2N0QL33_9GLOM</name>
<dbReference type="EMBL" id="LLXH01007037">
    <property type="protein sequence ID" value="PKC51768.1"/>
    <property type="molecule type" value="Genomic_DNA"/>
</dbReference>
<dbReference type="Proteomes" id="UP000232688">
    <property type="component" value="Unassembled WGS sequence"/>
</dbReference>
<protein>
    <recommendedName>
        <fullName evidence="2">Fumarylacetoacetase-like C-terminal domain-containing protein</fullName>
    </recommendedName>
</protein>
<dbReference type="VEuPathDB" id="FungiDB:RhiirA1_483036"/>
<evidence type="ECO:0000313" key="4">
    <source>
        <dbReference type="Proteomes" id="UP000232688"/>
    </source>
</evidence>
<proteinExistence type="inferred from homology"/>
<reference evidence="3 4" key="2">
    <citation type="submission" date="2017-10" db="EMBL/GenBank/DDBJ databases">
        <title>Genome analyses suggest a sexual origin of heterokaryosis in a supposedly ancient asexual fungus.</title>
        <authorList>
            <person name="Corradi N."/>
            <person name="Sedzielewska K."/>
            <person name="Noel J."/>
            <person name="Charron P."/>
            <person name="Farinelli L."/>
            <person name="Marton T."/>
            <person name="Kruger M."/>
            <person name="Pelin A."/>
            <person name="Brachmann A."/>
            <person name="Corradi N."/>
        </authorList>
    </citation>
    <scope>NUCLEOTIDE SEQUENCE [LARGE SCALE GENOMIC DNA]</scope>
    <source>
        <strain evidence="3 4">A1</strain>
    </source>
</reference>
<reference evidence="3 4" key="1">
    <citation type="submission" date="2017-10" db="EMBL/GenBank/DDBJ databases">
        <title>Extensive intraspecific genome diversity in a model arbuscular mycorrhizal fungus.</title>
        <authorList>
            <person name="Chen E.C.H."/>
            <person name="Morin E."/>
            <person name="Baudet D."/>
            <person name="Noel J."/>
            <person name="Ndikumana S."/>
            <person name="Charron P."/>
            <person name="St-Onge C."/>
            <person name="Giorgi J."/>
            <person name="Grigoriev I.V."/>
            <person name="Roux C."/>
            <person name="Martin F.M."/>
            <person name="Corradi N."/>
        </authorList>
    </citation>
    <scope>NUCLEOTIDE SEQUENCE [LARGE SCALE GENOMIC DNA]</scope>
    <source>
        <strain evidence="3 4">A1</strain>
    </source>
</reference>
<dbReference type="Gene3D" id="3.90.850.10">
    <property type="entry name" value="Fumarylacetoacetase-like, C-terminal domain"/>
    <property type="match status" value="1"/>
</dbReference>
<evidence type="ECO:0000313" key="3">
    <source>
        <dbReference type="EMBL" id="PKC51768.1"/>
    </source>
</evidence>
<organism evidence="3 4">
    <name type="scientific">Rhizophagus irregularis</name>
    <dbReference type="NCBI Taxonomy" id="588596"/>
    <lineage>
        <taxon>Eukaryota</taxon>
        <taxon>Fungi</taxon>
        <taxon>Fungi incertae sedis</taxon>
        <taxon>Mucoromycota</taxon>
        <taxon>Glomeromycotina</taxon>
        <taxon>Glomeromycetes</taxon>
        <taxon>Glomerales</taxon>
        <taxon>Glomeraceae</taxon>
        <taxon>Rhizophagus</taxon>
    </lineage>
</organism>
<dbReference type="InterPro" id="IPR036663">
    <property type="entry name" value="Fumarylacetoacetase_C_sf"/>
</dbReference>
<dbReference type="AlphaFoldDB" id="A0A2N0QL33"/>
<dbReference type="InterPro" id="IPR011234">
    <property type="entry name" value="Fumarylacetoacetase-like_C"/>
</dbReference>